<gene>
    <name evidence="1" type="ORF">E2C01_062636</name>
</gene>
<evidence type="ECO:0000313" key="2">
    <source>
        <dbReference type="Proteomes" id="UP000324222"/>
    </source>
</evidence>
<protein>
    <submittedName>
        <fullName evidence="1">Uncharacterized protein</fullName>
    </submittedName>
</protein>
<reference evidence="1 2" key="1">
    <citation type="submission" date="2019-05" db="EMBL/GenBank/DDBJ databases">
        <title>Another draft genome of Portunus trituberculatus and its Hox gene families provides insights of decapod evolution.</title>
        <authorList>
            <person name="Jeong J.-H."/>
            <person name="Song I."/>
            <person name="Kim S."/>
            <person name="Choi T."/>
            <person name="Kim D."/>
            <person name="Ryu S."/>
            <person name="Kim W."/>
        </authorList>
    </citation>
    <scope>NUCLEOTIDE SEQUENCE [LARGE SCALE GENOMIC DNA]</scope>
    <source>
        <tissue evidence="1">Muscle</tissue>
    </source>
</reference>
<comment type="caution">
    <text evidence="1">The sequence shown here is derived from an EMBL/GenBank/DDBJ whole genome shotgun (WGS) entry which is preliminary data.</text>
</comment>
<evidence type="ECO:0000313" key="1">
    <source>
        <dbReference type="EMBL" id="MPC68434.1"/>
    </source>
</evidence>
<accession>A0A5B7HIL1</accession>
<name>A0A5B7HIL1_PORTR</name>
<dbReference type="AlphaFoldDB" id="A0A5B7HIL1"/>
<organism evidence="1 2">
    <name type="scientific">Portunus trituberculatus</name>
    <name type="common">Swimming crab</name>
    <name type="synonym">Neptunus trituberculatus</name>
    <dbReference type="NCBI Taxonomy" id="210409"/>
    <lineage>
        <taxon>Eukaryota</taxon>
        <taxon>Metazoa</taxon>
        <taxon>Ecdysozoa</taxon>
        <taxon>Arthropoda</taxon>
        <taxon>Crustacea</taxon>
        <taxon>Multicrustacea</taxon>
        <taxon>Malacostraca</taxon>
        <taxon>Eumalacostraca</taxon>
        <taxon>Eucarida</taxon>
        <taxon>Decapoda</taxon>
        <taxon>Pleocyemata</taxon>
        <taxon>Brachyura</taxon>
        <taxon>Eubrachyura</taxon>
        <taxon>Portunoidea</taxon>
        <taxon>Portunidae</taxon>
        <taxon>Portuninae</taxon>
        <taxon>Portunus</taxon>
    </lineage>
</organism>
<sequence length="154" mass="15881">MMAASGDGYHARQHTTVARGSVAALIAAVDRGSLRCENDEVILTRKTEFPCGKFQAFSVSSQMSIVCGDDGGGGGGVCVTTTTTTTTTSQPSQGSVMGRERPVLQIQRSAAHTLPDGAALDHRLPHRCAHGPAAAPREVQLCSTAGIITATNSS</sequence>
<keyword evidence="2" id="KW-1185">Reference proteome</keyword>
<proteinExistence type="predicted"/>
<dbReference type="Proteomes" id="UP000324222">
    <property type="component" value="Unassembled WGS sequence"/>
</dbReference>
<dbReference type="EMBL" id="VSRR010027837">
    <property type="protein sequence ID" value="MPC68434.1"/>
    <property type="molecule type" value="Genomic_DNA"/>
</dbReference>